<proteinExistence type="predicted"/>
<accession>A0AAV5WH71</accession>
<comment type="caution">
    <text evidence="1">The sequence shown here is derived from an EMBL/GenBank/DDBJ whole genome shotgun (WGS) entry which is preliminary data.</text>
</comment>
<gene>
    <name evidence="1" type="ORF">PFISCL1PPCAC_21543</name>
</gene>
<organism evidence="1 2">
    <name type="scientific">Pristionchus fissidentatus</name>
    <dbReference type="NCBI Taxonomy" id="1538716"/>
    <lineage>
        <taxon>Eukaryota</taxon>
        <taxon>Metazoa</taxon>
        <taxon>Ecdysozoa</taxon>
        <taxon>Nematoda</taxon>
        <taxon>Chromadorea</taxon>
        <taxon>Rhabditida</taxon>
        <taxon>Rhabditina</taxon>
        <taxon>Diplogasteromorpha</taxon>
        <taxon>Diplogasteroidea</taxon>
        <taxon>Neodiplogasteridae</taxon>
        <taxon>Pristionchus</taxon>
    </lineage>
</organism>
<evidence type="ECO:0000313" key="1">
    <source>
        <dbReference type="EMBL" id="GMT30246.1"/>
    </source>
</evidence>
<keyword evidence="2" id="KW-1185">Reference proteome</keyword>
<sequence>MQWDAAERRQRLQNSCDKLKVRIELGDLDTSLMLKCSFSHVVLKHIAGLGKFVLTNLVDKQGSVQQVATLPTRLVSKKNTGNCTNLQYFDRFRQVLEFARTKNRSATDLSYSPIGIVVAPMVELPPQNASAFAISLIDCSDKEN</sequence>
<protein>
    <recommendedName>
        <fullName evidence="3">SPOC domain-containing protein</fullName>
    </recommendedName>
</protein>
<name>A0AAV5WH71_9BILA</name>
<feature type="non-terminal residue" evidence="1">
    <location>
        <position position="144"/>
    </location>
</feature>
<dbReference type="EMBL" id="BTSY01000005">
    <property type="protein sequence ID" value="GMT30246.1"/>
    <property type="molecule type" value="Genomic_DNA"/>
</dbReference>
<evidence type="ECO:0008006" key="3">
    <source>
        <dbReference type="Google" id="ProtNLM"/>
    </source>
</evidence>
<dbReference type="Proteomes" id="UP001432322">
    <property type="component" value="Unassembled WGS sequence"/>
</dbReference>
<evidence type="ECO:0000313" key="2">
    <source>
        <dbReference type="Proteomes" id="UP001432322"/>
    </source>
</evidence>
<dbReference type="AlphaFoldDB" id="A0AAV5WH71"/>
<reference evidence="1" key="1">
    <citation type="submission" date="2023-10" db="EMBL/GenBank/DDBJ databases">
        <title>Genome assembly of Pristionchus species.</title>
        <authorList>
            <person name="Yoshida K."/>
            <person name="Sommer R.J."/>
        </authorList>
    </citation>
    <scope>NUCLEOTIDE SEQUENCE</scope>
    <source>
        <strain evidence="1">RS5133</strain>
    </source>
</reference>